<accession>A0A220IA42</accession>
<protein>
    <submittedName>
        <fullName evidence="1">ORFY</fullName>
    </submittedName>
</protein>
<sequence>MEPVPSSPARGRRAGEVPTSQLSGISYPYSLAYDGLLQQKEDAITHGRLTLATEQAISAQLYRIEEQAARKALMALRDLQGVLHFKRDYLASIATRDNWASDRLPAARQDSATLDQHASVINAIIERAVQP</sequence>
<dbReference type="EMBL" id="KX592581">
    <property type="protein sequence ID" value="ASG91888.1"/>
    <property type="molecule type" value="Genomic_DNA"/>
</dbReference>
<name>A0A220IA42_9VIRU</name>
<organism evidence="1">
    <name type="scientific">Cacao swollen shoot virus</name>
    <dbReference type="NCBI Taxonomy" id="31559"/>
    <lineage>
        <taxon>Viruses</taxon>
        <taxon>Riboviria</taxon>
        <taxon>Pararnavirae</taxon>
        <taxon>Artverviricota</taxon>
        <taxon>Revtraviricetes</taxon>
        <taxon>Ortervirales</taxon>
        <taxon>Caulimoviridae</taxon>
        <taxon>Badnavirus</taxon>
        <taxon>Badnavirus etainflatheobromae</taxon>
    </lineage>
</organism>
<proteinExistence type="predicted"/>
<evidence type="ECO:0000313" key="1">
    <source>
        <dbReference type="EMBL" id="ASG91888.1"/>
    </source>
</evidence>
<reference evidence="1" key="1">
    <citation type="journal article" date="2017" name="Virol. J.">
        <title>The proposed new species, cacao red vein virus, and three previously recognized badnavirus species are associated with cacao swollen shoot disease.</title>
        <authorList>
            <person name="Chingandu N."/>
            <person name="Kouakou K."/>
            <person name="Aka R."/>
            <person name="Ameyaw G."/>
            <person name="Gutierrez O.A."/>
            <person name="Herrmann H.W."/>
            <person name="Brown J.K."/>
        </authorList>
    </citation>
    <scope>NUCLEOTIDE SEQUENCE</scope>
    <source>
        <strain evidence="1">CI135</strain>
    </source>
</reference>